<comment type="cofactor">
    <cofactor evidence="1">
        <name>Zn(2+)</name>
        <dbReference type="ChEBI" id="CHEBI:29105"/>
    </cofactor>
</comment>
<protein>
    <submittedName>
        <fullName evidence="5">Alcohol dehydrogenase catalytic domain-containing protein</fullName>
    </submittedName>
</protein>
<dbReference type="PANTHER" id="PTHR43401">
    <property type="entry name" value="L-THREONINE 3-DEHYDROGENASE"/>
    <property type="match status" value="1"/>
</dbReference>
<dbReference type="PANTHER" id="PTHR43401:SF2">
    <property type="entry name" value="L-THREONINE 3-DEHYDROGENASE"/>
    <property type="match status" value="1"/>
</dbReference>
<evidence type="ECO:0000259" key="4">
    <source>
        <dbReference type="Pfam" id="PF08240"/>
    </source>
</evidence>
<dbReference type="Gene3D" id="3.90.180.10">
    <property type="entry name" value="Medium-chain alcohol dehydrogenases, catalytic domain"/>
    <property type="match status" value="1"/>
</dbReference>
<dbReference type="KEGG" id="mspg:F6B93_19615"/>
<dbReference type="EMBL" id="CP046600">
    <property type="protein sequence ID" value="QUR68984.1"/>
    <property type="molecule type" value="Genomic_DNA"/>
</dbReference>
<dbReference type="Pfam" id="PF00107">
    <property type="entry name" value="ADH_zinc_N"/>
    <property type="match status" value="1"/>
</dbReference>
<evidence type="ECO:0000313" key="5">
    <source>
        <dbReference type="EMBL" id="QUR68984.1"/>
    </source>
</evidence>
<dbReference type="Gene3D" id="3.40.50.720">
    <property type="entry name" value="NAD(P)-binding Rossmann-like Domain"/>
    <property type="match status" value="1"/>
</dbReference>
<evidence type="ECO:0000256" key="1">
    <source>
        <dbReference type="ARBA" id="ARBA00001947"/>
    </source>
</evidence>
<reference evidence="5" key="1">
    <citation type="submission" date="2019-12" db="EMBL/GenBank/DDBJ databases">
        <title>Mycobacterium spongiae sp. nov.</title>
        <authorList>
            <person name="Stinear T."/>
        </authorList>
    </citation>
    <scope>NUCLEOTIDE SEQUENCE</scope>
    <source>
        <strain evidence="5">FSD4b-SM</strain>
    </source>
</reference>
<dbReference type="InterPro" id="IPR013154">
    <property type="entry name" value="ADH-like_N"/>
</dbReference>
<dbReference type="RefSeq" id="WP_211696571.1">
    <property type="nucleotide sequence ID" value="NZ_CP046600.1"/>
</dbReference>
<evidence type="ECO:0000256" key="2">
    <source>
        <dbReference type="ARBA" id="ARBA00023002"/>
    </source>
</evidence>
<accession>A0A975PYK8</accession>
<dbReference type="SUPFAM" id="SSF50129">
    <property type="entry name" value="GroES-like"/>
    <property type="match status" value="1"/>
</dbReference>
<keyword evidence="2" id="KW-0560">Oxidoreductase</keyword>
<name>A0A975PYK8_9MYCO</name>
<dbReference type="InterPro" id="IPR050129">
    <property type="entry name" value="Zn_alcohol_dh"/>
</dbReference>
<evidence type="ECO:0000313" key="6">
    <source>
        <dbReference type="Proteomes" id="UP000682202"/>
    </source>
</evidence>
<dbReference type="Proteomes" id="UP000682202">
    <property type="component" value="Chromosome"/>
</dbReference>
<organism evidence="5 6">
    <name type="scientific">Mycobacterium spongiae</name>
    <dbReference type="NCBI Taxonomy" id="886343"/>
    <lineage>
        <taxon>Bacteria</taxon>
        <taxon>Bacillati</taxon>
        <taxon>Actinomycetota</taxon>
        <taxon>Actinomycetes</taxon>
        <taxon>Mycobacteriales</taxon>
        <taxon>Mycobacteriaceae</taxon>
        <taxon>Mycobacterium</taxon>
    </lineage>
</organism>
<evidence type="ECO:0000259" key="3">
    <source>
        <dbReference type="Pfam" id="PF00107"/>
    </source>
</evidence>
<dbReference type="InterPro" id="IPR036291">
    <property type="entry name" value="NAD(P)-bd_dom_sf"/>
</dbReference>
<dbReference type="InterPro" id="IPR011032">
    <property type="entry name" value="GroES-like_sf"/>
</dbReference>
<dbReference type="AlphaFoldDB" id="A0A975PYK8"/>
<feature type="domain" description="Alcohol dehydrogenase-like N-terminal" evidence="4">
    <location>
        <begin position="53"/>
        <end position="185"/>
    </location>
</feature>
<feature type="domain" description="Alcohol dehydrogenase-like C-terminal" evidence="3">
    <location>
        <begin position="222"/>
        <end position="374"/>
    </location>
</feature>
<dbReference type="GO" id="GO:0016491">
    <property type="term" value="F:oxidoreductase activity"/>
    <property type="evidence" value="ECO:0007669"/>
    <property type="project" value="UniProtKB-KW"/>
</dbReference>
<dbReference type="InterPro" id="IPR013149">
    <property type="entry name" value="ADH-like_C"/>
</dbReference>
<keyword evidence="6" id="KW-1185">Reference proteome</keyword>
<dbReference type="SUPFAM" id="SSF51735">
    <property type="entry name" value="NAD(P)-binding Rossmann-fold domains"/>
    <property type="match status" value="1"/>
</dbReference>
<proteinExistence type="predicted"/>
<gene>
    <name evidence="5" type="ORF">F6B93_19615</name>
</gene>
<sequence length="423" mass="44764">MRAVLADIAIPRYLYTAAAQKLPRGRGKSAGWSSGGIMRMLHDEPTPRLPSAPGWVRLRPELSLICGSDVGLVHAKISPVLSAYYPETKQIPGHEFVAVVDEVGPGVSRVTEGDRVAVDIVMSCAQRGFDPPCRSCASGRPNVCERFDQPGVTGCAAVSLGFCRAHGGGFAEYAVAHESQLYPIGDLPSARAALTEPASIGLHSVLHWSGKGERAVIIGPGAIGLLTTAALRRLYPELNISVVSPGEFGSEWARKVGADRVLPAGPAAVTTLAEHDGGRLLHPTATPGSPSIPILEQGVDLVIDTIGAPETIDISLHMVRPKGMVVLAGAAGEQKMNWSMVWKREITVQGTTDAGPEPALGGRHTYEQVLEWLADPSYPVDGMVTHTYELGDWKRAFQTASNGPAAQAVRVGLRPNPDLALVS</sequence>
<dbReference type="Pfam" id="PF08240">
    <property type="entry name" value="ADH_N"/>
    <property type="match status" value="1"/>
</dbReference>